<reference evidence="1" key="1">
    <citation type="submission" date="2020-05" db="EMBL/GenBank/DDBJ databases">
        <title>Large-scale comparative analyses of tick genomes elucidate their genetic diversity and vector capacities.</title>
        <authorList>
            <person name="Jia N."/>
            <person name="Wang J."/>
            <person name="Shi W."/>
            <person name="Du L."/>
            <person name="Sun Y."/>
            <person name="Zhan W."/>
            <person name="Jiang J."/>
            <person name="Wang Q."/>
            <person name="Zhang B."/>
            <person name="Ji P."/>
            <person name="Sakyi L.B."/>
            <person name="Cui X."/>
            <person name="Yuan T."/>
            <person name="Jiang B."/>
            <person name="Yang W."/>
            <person name="Lam T.T.-Y."/>
            <person name="Chang Q."/>
            <person name="Ding S."/>
            <person name="Wang X."/>
            <person name="Zhu J."/>
            <person name="Ruan X."/>
            <person name="Zhao L."/>
            <person name="Wei J."/>
            <person name="Que T."/>
            <person name="Du C."/>
            <person name="Cheng J."/>
            <person name="Dai P."/>
            <person name="Han X."/>
            <person name="Huang E."/>
            <person name="Gao Y."/>
            <person name="Liu J."/>
            <person name="Shao H."/>
            <person name="Ye R."/>
            <person name="Li L."/>
            <person name="Wei W."/>
            <person name="Wang X."/>
            <person name="Wang C."/>
            <person name="Yang T."/>
            <person name="Huo Q."/>
            <person name="Li W."/>
            <person name="Guo W."/>
            <person name="Chen H."/>
            <person name="Zhou L."/>
            <person name="Ni X."/>
            <person name="Tian J."/>
            <person name="Zhou Y."/>
            <person name="Sheng Y."/>
            <person name="Liu T."/>
            <person name="Pan Y."/>
            <person name="Xia L."/>
            <person name="Li J."/>
            <person name="Zhao F."/>
            <person name="Cao W."/>
        </authorList>
    </citation>
    <scope>NUCLEOTIDE SEQUENCE</scope>
    <source>
        <strain evidence="1">Hyas-2018</strain>
    </source>
</reference>
<sequence>MKTPFMDAEAFSKGADRIGEGAAERAYRAVPSPPEHSGSMKKRSILHSRFHIKLIATYLTPILLLPLFVFHNTPKTRCAYVMVLVFVNWVTRTLPLGVTALMPLLYLPALRIISYDQVVGMYMNNTVLLTLAAIMMSIAIETTNLHTRIALWVLLQCGQSLRNIMAGYTVATFLITLLLKNSATLDIMVPVVDATVHEIHYIYMKDMYADRFGANAKKRPSVSYIAKALNMDDIKMRQITTRFIKIRKVLLIMVAYTASLGSVGTLSGTITNYVTKMIVTSRFPKVDSVTFLAWLTAFLPVAFFEVLMAFIVLYFMHMRRLAINFKKEAVHDAFLVKYRSLGNVTTAEKVVMVVLAVVFFLWSTRKAVFFKGWAKWLHMSAVDDTSVAFMAVAVLFAVPMSNDNLQKRILSWSVVKHKMAWGMLLTFGGGLALGVASETEASGDSQEKGDGAAVLAASIKAPDAREEDAKRENIVQATTEACAGGPAKEGLDMECEESATPAVGKRQLEVSEENGKPEASAGEPLPKAQFTRRPTLKIQPKVPPDRRATPPAAKTMPADPP</sequence>
<accession>A0ACB7S4G8</accession>
<evidence type="ECO:0000313" key="1">
    <source>
        <dbReference type="EMBL" id="KAH6929663.1"/>
    </source>
</evidence>
<organism evidence="1 2">
    <name type="scientific">Hyalomma asiaticum</name>
    <name type="common">Tick</name>
    <dbReference type="NCBI Taxonomy" id="266040"/>
    <lineage>
        <taxon>Eukaryota</taxon>
        <taxon>Metazoa</taxon>
        <taxon>Ecdysozoa</taxon>
        <taxon>Arthropoda</taxon>
        <taxon>Chelicerata</taxon>
        <taxon>Arachnida</taxon>
        <taxon>Acari</taxon>
        <taxon>Parasitiformes</taxon>
        <taxon>Ixodida</taxon>
        <taxon>Ixodoidea</taxon>
        <taxon>Ixodidae</taxon>
        <taxon>Hyalomminae</taxon>
        <taxon>Hyalomma</taxon>
    </lineage>
</organism>
<dbReference type="Proteomes" id="UP000821845">
    <property type="component" value="Chromosome 5"/>
</dbReference>
<gene>
    <name evidence="1" type="ORF">HPB50_003804</name>
</gene>
<comment type="caution">
    <text evidence="1">The sequence shown here is derived from an EMBL/GenBank/DDBJ whole genome shotgun (WGS) entry which is preliminary data.</text>
</comment>
<keyword evidence="2" id="KW-1185">Reference proteome</keyword>
<evidence type="ECO:0000313" key="2">
    <source>
        <dbReference type="Proteomes" id="UP000821845"/>
    </source>
</evidence>
<dbReference type="EMBL" id="CM023485">
    <property type="protein sequence ID" value="KAH6929663.1"/>
    <property type="molecule type" value="Genomic_DNA"/>
</dbReference>
<name>A0ACB7S4G8_HYAAI</name>
<protein>
    <submittedName>
        <fullName evidence="1">Uncharacterized protein</fullName>
    </submittedName>
</protein>
<proteinExistence type="predicted"/>